<keyword evidence="8 12" id="KW-0175">Coiled coil</keyword>
<dbReference type="EMBL" id="SBJO01000026">
    <property type="protein sequence ID" value="KAF9764371.1"/>
    <property type="molecule type" value="Genomic_DNA"/>
</dbReference>
<keyword evidence="9" id="KW-0233">DNA recombination</keyword>
<reference evidence="14 15" key="1">
    <citation type="journal article" date="2020" name="Genome Biol. Evol.">
        <title>Comparative genomics of strictly vertically transmitted, feminizing microsporidia endosymbionts of amphipod crustaceans.</title>
        <authorList>
            <person name="Cormier A."/>
            <person name="Chebbi M.A."/>
            <person name="Giraud I."/>
            <person name="Wattier R."/>
            <person name="Teixeira M."/>
            <person name="Gilbert C."/>
            <person name="Rigaud T."/>
            <person name="Cordaux R."/>
        </authorList>
    </citation>
    <scope>NUCLEOTIDE SEQUENCE [LARGE SCALE GENOMIC DNA]</scope>
    <source>
        <strain evidence="14 15">Ou3-Ou53</strain>
    </source>
</reference>
<dbReference type="PANTHER" id="PTHR19306">
    <property type="entry name" value="STRUCTURAL MAINTENANCE OF CHROMOSOMES 5,6 SMC5, SMC6"/>
    <property type="match status" value="1"/>
</dbReference>
<dbReference type="OrthoDB" id="10072614at2759"/>
<keyword evidence="6" id="KW-0227">DNA damage</keyword>
<dbReference type="GO" id="GO:0005524">
    <property type="term" value="F:ATP binding"/>
    <property type="evidence" value="ECO:0007669"/>
    <property type="project" value="UniProtKB-KW"/>
</dbReference>
<dbReference type="PANTHER" id="PTHR19306:SF6">
    <property type="entry name" value="STRUCTURAL MAINTENANCE OF CHROMOSOMES PROTEIN 6"/>
    <property type="match status" value="1"/>
</dbReference>
<evidence type="ECO:0000256" key="5">
    <source>
        <dbReference type="ARBA" id="ARBA00022741"/>
    </source>
</evidence>
<evidence type="ECO:0000256" key="1">
    <source>
        <dbReference type="ARBA" id="ARBA00004123"/>
    </source>
</evidence>
<dbReference type="InterPro" id="IPR027417">
    <property type="entry name" value="P-loop_NTPase"/>
</dbReference>
<evidence type="ECO:0000313" key="15">
    <source>
        <dbReference type="Proteomes" id="UP000740883"/>
    </source>
</evidence>
<evidence type="ECO:0000256" key="10">
    <source>
        <dbReference type="ARBA" id="ARBA00023204"/>
    </source>
</evidence>
<evidence type="ECO:0000256" key="3">
    <source>
        <dbReference type="ARBA" id="ARBA00006793"/>
    </source>
</evidence>
<dbReference type="GO" id="GO:0005634">
    <property type="term" value="C:nucleus"/>
    <property type="evidence" value="ECO:0007669"/>
    <property type="project" value="UniProtKB-SubCell"/>
</dbReference>
<evidence type="ECO:0000256" key="9">
    <source>
        <dbReference type="ARBA" id="ARBA00023172"/>
    </source>
</evidence>
<proteinExistence type="inferred from homology"/>
<keyword evidence="5" id="KW-0547">Nucleotide-binding</keyword>
<dbReference type="GO" id="GO:0000724">
    <property type="term" value="P:double-strand break repair via homologous recombination"/>
    <property type="evidence" value="ECO:0007669"/>
    <property type="project" value="TreeGrafter"/>
</dbReference>
<dbReference type="InterPro" id="IPR003395">
    <property type="entry name" value="RecF/RecN/SMC_N"/>
</dbReference>
<dbReference type="GO" id="GO:0003684">
    <property type="term" value="F:damaged DNA binding"/>
    <property type="evidence" value="ECO:0007669"/>
    <property type="project" value="TreeGrafter"/>
</dbReference>
<dbReference type="GO" id="GO:0035861">
    <property type="term" value="C:site of double-strand break"/>
    <property type="evidence" value="ECO:0007669"/>
    <property type="project" value="TreeGrafter"/>
</dbReference>
<feature type="coiled-coil region" evidence="12">
    <location>
        <begin position="186"/>
        <end position="402"/>
    </location>
</feature>
<evidence type="ECO:0000256" key="8">
    <source>
        <dbReference type="ARBA" id="ARBA00023054"/>
    </source>
</evidence>
<accession>A0A9P6H0K9</accession>
<comment type="similarity">
    <text evidence="3">Belongs to the SMC family. SMC6 subfamily.</text>
</comment>
<dbReference type="Proteomes" id="UP000740883">
    <property type="component" value="Unassembled WGS sequence"/>
</dbReference>
<comment type="subcellular location">
    <subcellularLocation>
        <location evidence="2">Chromosome</location>
    </subcellularLocation>
    <subcellularLocation>
        <location evidence="1">Nucleus</location>
    </subcellularLocation>
</comment>
<dbReference type="Pfam" id="PF02463">
    <property type="entry name" value="SMC_N"/>
    <property type="match status" value="1"/>
</dbReference>
<evidence type="ECO:0000259" key="13">
    <source>
        <dbReference type="Pfam" id="PF02463"/>
    </source>
</evidence>
<comment type="caution">
    <text evidence="14">The sequence shown here is derived from an EMBL/GenBank/DDBJ whole genome shotgun (WGS) entry which is preliminary data.</text>
</comment>
<keyword evidence="10" id="KW-0234">DNA repair</keyword>
<evidence type="ECO:0000256" key="12">
    <source>
        <dbReference type="SAM" id="Coils"/>
    </source>
</evidence>
<keyword evidence="4" id="KW-0158">Chromosome</keyword>
<dbReference type="Gene3D" id="3.40.50.300">
    <property type="entry name" value="P-loop containing nucleotide triphosphate hydrolases"/>
    <property type="match status" value="2"/>
</dbReference>
<sequence length="981" mass="114889">MSSSQLFEYNRDVLINSIELVNFMCHDHLIVRFNKKFTCIGGRNGSGKSAIMISLGILFGLRSASLDRGNSLKNLIKTGESFFIVRCVLNNTKKFMYDTFGDFIILEKKVTVKNSTFSVTNKEKKTVFNRVEDLEYLMDFYDLKFDNPMNFLTQEMAKRFLSSSDPKVLYQLFLKGTEIADIRMINEEYKKNVSTMKQRIEAIEKEIENLNTKILNETKRVEILSNVKSLKERIENCKCEIEWSKINKVKLEGEHLFNSIEEMIKETKRKQDEITRILEESHELTREKKELQSDNKALQERNKARLEEIDQEISTKEKTVRSIENDLKELEKNLKYKQDLIQKFELSNTFVDKREDLAEEKKSLDNKLSAMYDEIENIRYAFEKKEKERDTEVENMKAYEKKLFAIRKQIEYFSKNEEGFKLHPKMDTIAREISNTKFEETVHGPIGNYISLKEQRWAKVVSILTQKILTNFICFNQRDREKLHAIFKRHNVPFSVQIPSNKMDKLIEYKSNNNYKTVLDVISVASTVVLNQLIIMLSIERIILIEYREKAYSVMRQSPSNVECVYLPNGDVIKRVGGSLSDFSSKKLERYYFENAIDKKKALQEELKRHLDNKPTSDSTKAYNNLKSKLSDLNSKKDDLQRRASQLDREIENAESLYATQKEMISTENIYEEKTMIDMQISALKKRILKLNNEIKILSDEQRDIKNTVYKSVADLDTQLIEKQAKLNRLNGETNQLIAKKLEIERQYKAKIRDYEELRLLLLEKMKEVENPRDERTVSDELKRLATEVEEINKIGNAVESQAILNELMALKNDKDVFLQEYRTKTEDLYQSFIARVDKREKLKEYISKVAALKFTEITSLRGYLGELIFDHENESLFLKMKVHSHVIAGSKETLSGGERSFAAMSLLLSLWAHVSCPVKVLDEFDVFMDNLNRKFVIEKFKEHFLQARNQVILITPLNTNDLVDDEINIITLKSPERTEI</sequence>
<dbReference type="AlphaFoldDB" id="A0A9P6H0K9"/>
<gene>
    <name evidence="14" type="primary">smc6</name>
    <name evidence="14" type="ORF">NGRA_0627</name>
</gene>
<dbReference type="GO" id="GO:0003697">
    <property type="term" value="F:single-stranded DNA binding"/>
    <property type="evidence" value="ECO:0007669"/>
    <property type="project" value="TreeGrafter"/>
</dbReference>
<evidence type="ECO:0000313" key="14">
    <source>
        <dbReference type="EMBL" id="KAF9764371.1"/>
    </source>
</evidence>
<evidence type="ECO:0000256" key="6">
    <source>
        <dbReference type="ARBA" id="ARBA00022763"/>
    </source>
</evidence>
<evidence type="ECO:0000256" key="7">
    <source>
        <dbReference type="ARBA" id="ARBA00022840"/>
    </source>
</evidence>
<feature type="domain" description="RecF/RecN/SMC N-terminal" evidence="13">
    <location>
        <begin position="15"/>
        <end position="956"/>
    </location>
</feature>
<protein>
    <submittedName>
        <fullName evidence="14">Structural maintenance of chromosomes protein 6</fullName>
    </submittedName>
</protein>
<evidence type="ECO:0000256" key="4">
    <source>
        <dbReference type="ARBA" id="ARBA00022454"/>
    </source>
</evidence>
<feature type="coiled-coil region" evidence="12">
    <location>
        <begin position="593"/>
        <end position="747"/>
    </location>
</feature>
<keyword evidence="11" id="KW-0539">Nucleus</keyword>
<organism evidence="14 15">
    <name type="scientific">Nosema granulosis</name>
    <dbReference type="NCBI Taxonomy" id="83296"/>
    <lineage>
        <taxon>Eukaryota</taxon>
        <taxon>Fungi</taxon>
        <taxon>Fungi incertae sedis</taxon>
        <taxon>Microsporidia</taxon>
        <taxon>Nosematidae</taxon>
        <taxon>Nosema</taxon>
    </lineage>
</organism>
<name>A0A9P6H0K9_9MICR</name>
<dbReference type="GO" id="GO:0030915">
    <property type="term" value="C:Smc5-Smc6 complex"/>
    <property type="evidence" value="ECO:0007669"/>
    <property type="project" value="TreeGrafter"/>
</dbReference>
<keyword evidence="7" id="KW-0067">ATP-binding</keyword>
<keyword evidence="15" id="KW-1185">Reference proteome</keyword>
<evidence type="ECO:0000256" key="11">
    <source>
        <dbReference type="ARBA" id="ARBA00023242"/>
    </source>
</evidence>
<dbReference type="SUPFAM" id="SSF52540">
    <property type="entry name" value="P-loop containing nucleoside triphosphate hydrolases"/>
    <property type="match status" value="1"/>
</dbReference>
<evidence type="ECO:0000256" key="2">
    <source>
        <dbReference type="ARBA" id="ARBA00004286"/>
    </source>
</evidence>